<dbReference type="SUPFAM" id="SSF118116">
    <property type="entry name" value="DNA mismatch repair protein MutL"/>
    <property type="match status" value="2"/>
</dbReference>
<dbReference type="GO" id="GO:0032300">
    <property type="term" value="C:mismatch repair complex"/>
    <property type="evidence" value="ECO:0007669"/>
    <property type="project" value="InterPro"/>
</dbReference>
<dbReference type="PANTHER" id="PTHR10073:SF47">
    <property type="entry name" value="DNA MISMATCH REPAIR PROTEIN MLH3"/>
    <property type="match status" value="1"/>
</dbReference>
<dbReference type="SMART" id="SM00853">
    <property type="entry name" value="MutL_C"/>
    <property type="match status" value="1"/>
</dbReference>
<feature type="compositionally biased region" description="Basic residues" evidence="2">
    <location>
        <begin position="456"/>
        <end position="465"/>
    </location>
</feature>
<dbReference type="InterPro" id="IPR036890">
    <property type="entry name" value="HATPase_C_sf"/>
</dbReference>
<dbReference type="GO" id="GO:0140664">
    <property type="term" value="F:ATP-dependent DNA damage sensor activity"/>
    <property type="evidence" value="ECO:0007669"/>
    <property type="project" value="InterPro"/>
</dbReference>
<dbReference type="GO" id="GO:0005524">
    <property type="term" value="F:ATP binding"/>
    <property type="evidence" value="ECO:0007669"/>
    <property type="project" value="InterPro"/>
</dbReference>
<gene>
    <name evidence="4" type="ORF">D0859_06594</name>
</gene>
<accession>A0A3M7IV07</accession>
<dbReference type="Gene3D" id="3.30.565.10">
    <property type="entry name" value="Histidine kinase-like ATPase, C-terminal domain"/>
    <property type="match status" value="1"/>
</dbReference>
<feature type="domain" description="MutL C-terminal dimerisation" evidence="3">
    <location>
        <begin position="808"/>
        <end position="1052"/>
    </location>
</feature>
<comment type="caution">
    <text evidence="4">The sequence shown here is derived from an EMBL/GenBank/DDBJ whole genome shotgun (WGS) entry which is preliminary data.</text>
</comment>
<dbReference type="GO" id="GO:0016887">
    <property type="term" value="F:ATP hydrolysis activity"/>
    <property type="evidence" value="ECO:0007669"/>
    <property type="project" value="InterPro"/>
</dbReference>
<comment type="similarity">
    <text evidence="1">Belongs to the DNA mismatch repair MutL/HexB family.</text>
</comment>
<feature type="region of interest" description="Disordered" evidence="2">
    <location>
        <begin position="1089"/>
        <end position="1116"/>
    </location>
</feature>
<dbReference type="Gene3D" id="3.30.1540.20">
    <property type="entry name" value="MutL, C-terminal domain, dimerisation subdomain"/>
    <property type="match status" value="2"/>
</dbReference>
<dbReference type="AlphaFoldDB" id="A0A3M7IV07"/>
<protein>
    <recommendedName>
        <fullName evidence="3">MutL C-terminal dimerisation domain-containing protein</fullName>
    </recommendedName>
</protein>
<reference evidence="4 5" key="1">
    <citation type="journal article" date="2018" name="BMC Genomics">
        <title>Genomic evidence for intraspecific hybridization in a clonal and extremely halotolerant yeast.</title>
        <authorList>
            <person name="Gostincar C."/>
            <person name="Stajich J.E."/>
            <person name="Zupancic J."/>
            <person name="Zalar P."/>
            <person name="Gunde-Cimerman N."/>
        </authorList>
    </citation>
    <scope>NUCLEOTIDE SEQUENCE [LARGE SCALE GENOMIC DNA]</scope>
    <source>
        <strain evidence="4 5">EXF-120</strain>
    </source>
</reference>
<feature type="compositionally biased region" description="Basic and acidic residues" evidence="2">
    <location>
        <begin position="595"/>
        <end position="611"/>
    </location>
</feature>
<dbReference type="InterPro" id="IPR014790">
    <property type="entry name" value="MutL_C"/>
</dbReference>
<proteinExistence type="inferred from homology"/>
<feature type="compositionally biased region" description="Pro residues" evidence="2">
    <location>
        <begin position="986"/>
        <end position="997"/>
    </location>
</feature>
<name>A0A3M7IV07_HORWE</name>
<feature type="region of interest" description="Disordered" evidence="2">
    <location>
        <begin position="453"/>
        <end position="529"/>
    </location>
</feature>
<evidence type="ECO:0000256" key="2">
    <source>
        <dbReference type="SAM" id="MobiDB-lite"/>
    </source>
</evidence>
<dbReference type="Proteomes" id="UP000281677">
    <property type="component" value="Unassembled WGS sequence"/>
</dbReference>
<feature type="region of interest" description="Disordered" evidence="2">
    <location>
        <begin position="586"/>
        <end position="653"/>
    </location>
</feature>
<dbReference type="InterPro" id="IPR037198">
    <property type="entry name" value="MutL_C_sf"/>
</dbReference>
<feature type="compositionally biased region" description="Low complexity" evidence="2">
    <location>
        <begin position="976"/>
        <end position="985"/>
    </location>
</feature>
<dbReference type="PANTHER" id="PTHR10073">
    <property type="entry name" value="DNA MISMATCH REPAIR PROTEIN MLH, PMS, MUTL"/>
    <property type="match status" value="1"/>
</dbReference>
<sequence length="1135" mass="123457">MGLKPTLSNAFATISNGYHRDHATGSQSHLLNSHCSTASTARYDQMSRILPLPSDAVAQIYSSKNITSLQGVVLALLENCLDASATKIDILVDFGRGSCVLEDNGLGIPPEEFTKEGGLGRMYHTSKHASAGDVLHGRTGTYLAQVAALSLLTITSRHHHSDEYATLTLHQGKIIARNFPAPIGHELFHVAHGTRVAVRDLFGNMPVRVKQRALAGAPSSDEEKAWNELKRGVVALLLAWPKPCAIKLRNAEKSDKYVSLHSSHPNGSAALTERSIRQLSGKASEYDLRDALPLVFQAGLAPYESRAQWIAVSTSAGAINVKGLICLNPAPTKLCQFISIGIHPCSRLGGHNELYEVVNKTFSFSSFGAINDTPDLDEAEKERRLRDQRYKNDGYTQRQLHGRKGVDRHPMFVLQVKLSDGHDHHAAAESPSESHLKNIIDVLEATATQWLAANHFRPRKRRQKMNRAPTSAARMSSPRPYSAVPTSTGSALAEDNLKRPATLASTMSLKKRRLDPPGRIGTPVEPALEGASSYFNGLSRIKSGSARESIGVESAFPGNGSKSVESIERPNSSVFKLPALEAGQLNSATTMQSFRRHESDGSPRLRVREDTPPTAGESSDYFASIPDDELLTGVEPTRSHGSPAAVDMSHDAGNSTNDEVLDWTDPLSKESFKVNARTGIVLPSRTKKGLGIDSSGEQNTALPRTPAAIDTSLSSKGQAVSLSRRTATAGSASGHSWLPGFLREWGNPVFAKQDEEPIPVASFDGPGIDATERGSRQCTHNSMTQGLPGNVFGCTAKLSKEALKDVQVIRQVDNKFILCKMPSSQADGKRASTLVLVDQHAASERVILENLLQELCAPIDPASRTIMSDHFGSHTPAVKTVLLDRPQRFQIGAQEADLFTRHIAHFARWGIMYHISPSTPKPCAPANDHQTPRTEEEHRLLIVRALPPGIAGRCTLFPTLLIEMLRSEIWRRAESSSSSSARAAPLPSPPPPPPPQPDIESSTDDQSHRPAPAHTDPSPHEWLKHLHTCPKPLLDLLNSRACRSAIMFNDVLSHEECRKLLEELNRCAFPFMCAHGRVSMVPLMEVSGEGQRDEEEGVLAGRGGISEAGGDEKAEEEGFVEAFRRFSGRRAGREV</sequence>
<feature type="region of interest" description="Disordered" evidence="2">
    <location>
        <begin position="976"/>
        <end position="1023"/>
    </location>
</feature>
<dbReference type="InterPro" id="IPR038973">
    <property type="entry name" value="MutL/Mlh/Pms-like"/>
</dbReference>
<dbReference type="SUPFAM" id="SSF55874">
    <property type="entry name" value="ATPase domain of HSP90 chaperone/DNA topoisomerase II/histidine kinase"/>
    <property type="match status" value="1"/>
</dbReference>
<dbReference type="InterPro" id="IPR042120">
    <property type="entry name" value="MutL_C_dimsub"/>
</dbReference>
<dbReference type="EMBL" id="QWIT01000169">
    <property type="protein sequence ID" value="RMZ29344.1"/>
    <property type="molecule type" value="Genomic_DNA"/>
</dbReference>
<evidence type="ECO:0000259" key="3">
    <source>
        <dbReference type="SMART" id="SM00853"/>
    </source>
</evidence>
<organism evidence="4 5">
    <name type="scientific">Hortaea werneckii</name>
    <name type="common">Black yeast</name>
    <name type="synonym">Cladosporium werneckii</name>
    <dbReference type="NCBI Taxonomy" id="91943"/>
    <lineage>
        <taxon>Eukaryota</taxon>
        <taxon>Fungi</taxon>
        <taxon>Dikarya</taxon>
        <taxon>Ascomycota</taxon>
        <taxon>Pezizomycotina</taxon>
        <taxon>Dothideomycetes</taxon>
        <taxon>Dothideomycetidae</taxon>
        <taxon>Mycosphaerellales</taxon>
        <taxon>Teratosphaeriaceae</taxon>
        <taxon>Hortaea</taxon>
    </lineage>
</organism>
<dbReference type="VEuPathDB" id="FungiDB:BTJ68_05160"/>
<dbReference type="OrthoDB" id="429932at2759"/>
<evidence type="ECO:0000313" key="5">
    <source>
        <dbReference type="Proteomes" id="UP000281677"/>
    </source>
</evidence>
<dbReference type="GO" id="GO:0006298">
    <property type="term" value="P:mismatch repair"/>
    <property type="evidence" value="ECO:0007669"/>
    <property type="project" value="InterPro"/>
</dbReference>
<dbReference type="Pfam" id="PF13589">
    <property type="entry name" value="HATPase_c_3"/>
    <property type="match status" value="1"/>
</dbReference>
<evidence type="ECO:0000313" key="4">
    <source>
        <dbReference type="EMBL" id="RMZ29344.1"/>
    </source>
</evidence>
<evidence type="ECO:0000256" key="1">
    <source>
        <dbReference type="ARBA" id="ARBA00006082"/>
    </source>
</evidence>